<evidence type="ECO:0008006" key="3">
    <source>
        <dbReference type="Google" id="ProtNLM"/>
    </source>
</evidence>
<evidence type="ECO:0000313" key="1">
    <source>
        <dbReference type="EMBL" id="WLS98320.1"/>
    </source>
</evidence>
<accession>A0ABD7Z2I1</accession>
<protein>
    <recommendedName>
        <fullName evidence="3">Phage head morphogenesis domain-containing protein</fullName>
    </recommendedName>
</protein>
<sequence length="317" mass="35470">MTTNQQIANELITRQLDVIRVETGLENDLQRQIGQLERNIEVLIAGVDLTALNKTQLKQLLKQIELAIDDFYSSCEEQIQQTINDIGDNEASYLPRLFISVTDDNSGIKHLSDAQTTSLTAGILLGGLTLKETFTAQKAQLFSAIKRQIRTGAVDGLIPDLAGVFKKANNWIKATVPTAAGAIRNQIIYAFGRMNSKVKGWRHYSIIDERTSAICFSRNHLIWDKDKQPIGHDQIFQLPPLHCRCRSSVLPLTDLQAEFDGMTGEKWINSRSLTQLQEQFGKGIGKMLKTGKVNVSDIVKNGGLQSMTLNELREKYQ</sequence>
<dbReference type="RefSeq" id="WP_025331421.1">
    <property type="nucleotide sequence ID" value="NZ_CP132375.1"/>
</dbReference>
<dbReference type="AlphaFoldDB" id="A0ABD7Z2I1"/>
<dbReference type="GeneID" id="32536340"/>
<dbReference type="Proteomes" id="UP001229773">
    <property type="component" value="Chromosome"/>
</dbReference>
<organism evidence="1 2">
    <name type="scientific">Snodgrassella alvi</name>
    <dbReference type="NCBI Taxonomy" id="1196083"/>
    <lineage>
        <taxon>Bacteria</taxon>
        <taxon>Pseudomonadati</taxon>
        <taxon>Pseudomonadota</taxon>
        <taxon>Betaproteobacteria</taxon>
        <taxon>Neisseriales</taxon>
        <taxon>Neisseriaceae</taxon>
        <taxon>Snodgrassella</taxon>
    </lineage>
</organism>
<name>A0ABD7Z2I1_9NEIS</name>
<reference evidence="1 2" key="1">
    <citation type="submission" date="2023-08" db="EMBL/GenBank/DDBJ databases">
        <title>Complete genome sequences of 12 bacterial strains from the honey bee gut, resolved with long-read nanopore sequencing.</title>
        <authorList>
            <person name="Kwong W.K."/>
            <person name="Acheampong S."/>
            <person name="Polat M.F."/>
        </authorList>
    </citation>
    <scope>NUCLEOTIDE SEQUENCE [LARGE SCALE GENOMIC DNA]</scope>
    <source>
        <strain evidence="2">wkB9</strain>
    </source>
</reference>
<proteinExistence type="predicted"/>
<gene>
    <name evidence="1" type="ORF">RAM05_10840</name>
</gene>
<evidence type="ECO:0000313" key="2">
    <source>
        <dbReference type="Proteomes" id="UP001229773"/>
    </source>
</evidence>
<dbReference type="EMBL" id="CP132375">
    <property type="protein sequence ID" value="WLS98320.1"/>
    <property type="molecule type" value="Genomic_DNA"/>
</dbReference>